<sequence>MNERNMQHSLFPSIPQLPSSLYLPPANLEQNIKRINCNLIHVQPRKYPSIEEETHHWNEWKKKEKEKRTNELQRIAPGYSESTPLL</sequence>
<gene>
    <name evidence="2" type="ORF">SJAG_06109</name>
</gene>
<name>T0S317_SCHJY</name>
<evidence type="ECO:0000313" key="3">
    <source>
        <dbReference type="Proteomes" id="UP000001744"/>
    </source>
</evidence>
<feature type="compositionally biased region" description="Basic and acidic residues" evidence="1">
    <location>
        <begin position="61"/>
        <end position="71"/>
    </location>
</feature>
<accession>T0S317</accession>
<dbReference type="JaponicusDB" id="SJAG_06109"/>
<evidence type="ECO:0000256" key="1">
    <source>
        <dbReference type="SAM" id="MobiDB-lite"/>
    </source>
</evidence>
<dbReference type="HOGENOM" id="CLU_2414539_0_0_1"/>
<evidence type="ECO:0000313" key="2">
    <source>
        <dbReference type="EMBL" id="EQC53006.1"/>
    </source>
</evidence>
<dbReference type="VEuPathDB" id="FungiDB:SJAG_06109"/>
<dbReference type="GeneID" id="22831111"/>
<dbReference type="Proteomes" id="UP000001744">
    <property type="component" value="Unassembled WGS sequence"/>
</dbReference>
<keyword evidence="3" id="KW-1185">Reference proteome</keyword>
<feature type="region of interest" description="Disordered" evidence="1">
    <location>
        <begin position="61"/>
        <end position="86"/>
    </location>
</feature>
<reference evidence="2 3" key="1">
    <citation type="journal article" date="2011" name="Science">
        <title>Comparative functional genomics of the fission yeasts.</title>
        <authorList>
            <person name="Rhind N."/>
            <person name="Chen Z."/>
            <person name="Yassour M."/>
            <person name="Thompson D.A."/>
            <person name="Haas B.J."/>
            <person name="Habib N."/>
            <person name="Wapinski I."/>
            <person name="Roy S."/>
            <person name="Lin M.F."/>
            <person name="Heiman D.I."/>
            <person name="Young S.K."/>
            <person name="Furuya K."/>
            <person name="Guo Y."/>
            <person name="Pidoux A."/>
            <person name="Chen H.M."/>
            <person name="Robbertse B."/>
            <person name="Goldberg J.M."/>
            <person name="Aoki K."/>
            <person name="Bayne E.H."/>
            <person name="Berlin A.M."/>
            <person name="Desjardins C.A."/>
            <person name="Dobbs E."/>
            <person name="Dukaj L."/>
            <person name="Fan L."/>
            <person name="FitzGerald M.G."/>
            <person name="French C."/>
            <person name="Gujja S."/>
            <person name="Hansen K."/>
            <person name="Keifenheim D."/>
            <person name="Levin J.Z."/>
            <person name="Mosher R.A."/>
            <person name="Mueller C.A."/>
            <person name="Pfiffner J."/>
            <person name="Priest M."/>
            <person name="Russ C."/>
            <person name="Smialowska A."/>
            <person name="Swoboda P."/>
            <person name="Sykes S.M."/>
            <person name="Vaughn M."/>
            <person name="Vengrova S."/>
            <person name="Yoder R."/>
            <person name="Zeng Q."/>
            <person name="Allshire R."/>
            <person name="Baulcombe D."/>
            <person name="Birren B.W."/>
            <person name="Brown W."/>
            <person name="Ekwall K."/>
            <person name="Kellis M."/>
            <person name="Leatherwood J."/>
            <person name="Levin H."/>
            <person name="Margalit H."/>
            <person name="Martienssen R."/>
            <person name="Nieduszynski C.A."/>
            <person name="Spatafora J.W."/>
            <person name="Friedman N."/>
            <person name="Dalgaard J.Z."/>
            <person name="Baumann P."/>
            <person name="Niki H."/>
            <person name="Regev A."/>
            <person name="Nusbaum C."/>
        </authorList>
    </citation>
    <scope>NUCLEOTIDE SEQUENCE [LARGE SCALE GENOMIC DNA]</scope>
    <source>
        <strain evidence="3">yFS275 / FY16936</strain>
    </source>
</reference>
<protein>
    <submittedName>
        <fullName evidence="2">Uncharacterized protein</fullName>
    </submittedName>
</protein>
<proteinExistence type="predicted"/>
<dbReference type="RefSeq" id="XP_011048998.1">
    <property type="nucleotide sequence ID" value="XM_011050696.1"/>
</dbReference>
<dbReference type="AlphaFoldDB" id="T0S317"/>
<dbReference type="EMBL" id="KE651167">
    <property type="protein sequence ID" value="EQC53006.1"/>
    <property type="molecule type" value="Genomic_DNA"/>
</dbReference>
<organism evidence="2 3">
    <name type="scientific">Schizosaccharomyces japonicus (strain yFS275 / FY16936)</name>
    <name type="common">Fission yeast</name>
    <dbReference type="NCBI Taxonomy" id="402676"/>
    <lineage>
        <taxon>Eukaryota</taxon>
        <taxon>Fungi</taxon>
        <taxon>Dikarya</taxon>
        <taxon>Ascomycota</taxon>
        <taxon>Taphrinomycotina</taxon>
        <taxon>Schizosaccharomycetes</taxon>
        <taxon>Schizosaccharomycetales</taxon>
        <taxon>Schizosaccharomycetaceae</taxon>
        <taxon>Schizosaccharomyces</taxon>
    </lineage>
</organism>